<reference evidence="2" key="3">
    <citation type="submission" date="2025-08" db="UniProtKB">
        <authorList>
            <consortium name="Ensembl"/>
        </authorList>
    </citation>
    <scope>IDENTIFICATION</scope>
</reference>
<feature type="signal peptide" evidence="1">
    <location>
        <begin position="1"/>
        <end position="21"/>
    </location>
</feature>
<dbReference type="EMBL" id="CABD030086615">
    <property type="status" value="NOT_ANNOTATED_CDS"/>
    <property type="molecule type" value="Genomic_DNA"/>
</dbReference>
<organism evidence="2 3">
    <name type="scientific">Gorilla gorilla gorilla</name>
    <name type="common">Western lowland gorilla</name>
    <dbReference type="NCBI Taxonomy" id="9595"/>
    <lineage>
        <taxon>Eukaryota</taxon>
        <taxon>Metazoa</taxon>
        <taxon>Chordata</taxon>
        <taxon>Craniata</taxon>
        <taxon>Vertebrata</taxon>
        <taxon>Euteleostomi</taxon>
        <taxon>Mammalia</taxon>
        <taxon>Eutheria</taxon>
        <taxon>Euarchontoglires</taxon>
        <taxon>Primates</taxon>
        <taxon>Haplorrhini</taxon>
        <taxon>Catarrhini</taxon>
        <taxon>Hominidae</taxon>
        <taxon>Gorilla</taxon>
    </lineage>
</organism>
<dbReference type="EMBL" id="CABD030086617">
    <property type="status" value="NOT_ANNOTATED_CDS"/>
    <property type="molecule type" value="Genomic_DNA"/>
</dbReference>
<sequence>MLRPALPWLCLGLCSLLVGEAEAPSPVDPLERSRPYAVLRGQNLDQTLH</sequence>
<keyword evidence="1" id="KW-0732">Signal</keyword>
<accession>A0A2I2ZPF3</accession>
<gene>
    <name evidence="2" type="primary">LOC101138289</name>
</gene>
<reference evidence="2 3" key="2">
    <citation type="journal article" date="2012" name="Nature">
        <title>Insights into hominid evolution from the gorilla genome sequence.</title>
        <authorList>
            <person name="Scally A."/>
            <person name="Dutheil J.Y."/>
            <person name="Hillier L.W."/>
            <person name="Jordan G.E."/>
            <person name="Goodhead I."/>
            <person name="Herrero J."/>
            <person name="Hobolth A."/>
            <person name="Lappalainen T."/>
            <person name="Mailund T."/>
            <person name="Marques-Bonet T."/>
            <person name="McCarthy S."/>
            <person name="Montgomery S.H."/>
            <person name="Schwalie P.C."/>
            <person name="Tang Y.A."/>
            <person name="Ward M.C."/>
            <person name="Xue Y."/>
            <person name="Yngvadottir B."/>
            <person name="Alkan C."/>
            <person name="Andersen L.N."/>
            <person name="Ayub Q."/>
            <person name="Ball E.V."/>
            <person name="Beal K."/>
            <person name="Bradley B.J."/>
            <person name="Chen Y."/>
            <person name="Clee C.M."/>
            <person name="Fitzgerald S."/>
            <person name="Graves T.A."/>
            <person name="Gu Y."/>
            <person name="Heath P."/>
            <person name="Heger A."/>
            <person name="Karakoc E."/>
            <person name="Kolb-Kokocinski A."/>
            <person name="Laird G.K."/>
            <person name="Lunter G."/>
            <person name="Meader S."/>
            <person name="Mort M."/>
            <person name="Mullikin J.C."/>
            <person name="Munch K."/>
            <person name="O'Connor T.D."/>
            <person name="Phillips A.D."/>
            <person name="Prado-Martinez J."/>
            <person name="Rogers A.S."/>
            <person name="Sajjadian S."/>
            <person name="Schmidt D."/>
            <person name="Shaw K."/>
            <person name="Simpson J.T."/>
            <person name="Stenson P.D."/>
            <person name="Turner D.J."/>
            <person name="Vigilant L."/>
            <person name="Vilella A.J."/>
            <person name="Whitener W."/>
            <person name="Zhu B."/>
            <person name="Cooper D.N."/>
            <person name="de Jong P."/>
            <person name="Dermitzakis E.T."/>
            <person name="Eichler E.E."/>
            <person name="Flicek P."/>
            <person name="Goldman N."/>
            <person name="Mundy N.I."/>
            <person name="Ning Z."/>
            <person name="Odom D.T."/>
            <person name="Ponting C.P."/>
            <person name="Quail M.A."/>
            <person name="Ryder O.A."/>
            <person name="Searle S.M."/>
            <person name="Warren W.C."/>
            <person name="Wilson R.K."/>
            <person name="Schierup M.H."/>
            <person name="Rogers J."/>
            <person name="Tyler-Smith C."/>
            <person name="Durbin R."/>
        </authorList>
    </citation>
    <scope>NUCLEOTIDE SEQUENCE [LARGE SCALE GENOMIC DNA]</scope>
</reference>
<feature type="chain" id="PRO_5014189392" evidence="1">
    <location>
        <begin position="22"/>
        <end position="49"/>
    </location>
</feature>
<protein>
    <submittedName>
        <fullName evidence="2">Chromosome 12 open reading frame 76</fullName>
    </submittedName>
</protein>
<dbReference type="Ensembl" id="ENSGGOT00000058987.1">
    <property type="protein sequence ID" value="ENSGGOP00000049031.1"/>
    <property type="gene ID" value="ENSGGOG00000025942.2"/>
</dbReference>
<reference evidence="2" key="4">
    <citation type="submission" date="2025-09" db="UniProtKB">
        <authorList>
            <consortium name="Ensembl"/>
        </authorList>
    </citation>
    <scope>IDENTIFICATION</scope>
</reference>
<dbReference type="EMBL" id="CABD030086616">
    <property type="status" value="NOT_ANNOTATED_CDS"/>
    <property type="molecule type" value="Genomic_DNA"/>
</dbReference>
<evidence type="ECO:0000313" key="2">
    <source>
        <dbReference type="Ensembl" id="ENSGGOP00000049031.1"/>
    </source>
</evidence>
<dbReference type="Bgee" id="ENSGGOG00000025942">
    <property type="expression patterns" value="Expressed in prefrontal cortex and 5 other cell types or tissues"/>
</dbReference>
<dbReference type="Proteomes" id="UP000001519">
    <property type="component" value="Chromosome 12"/>
</dbReference>
<proteinExistence type="predicted"/>
<keyword evidence="3" id="KW-1185">Reference proteome</keyword>
<dbReference type="AlphaFoldDB" id="A0A2I2ZPF3"/>
<evidence type="ECO:0000256" key="1">
    <source>
        <dbReference type="SAM" id="SignalP"/>
    </source>
</evidence>
<name>A0A2I2ZPF3_GORGO</name>
<evidence type="ECO:0000313" key="3">
    <source>
        <dbReference type="Proteomes" id="UP000001519"/>
    </source>
</evidence>
<dbReference type="GeneTree" id="ENSGT01050000245332"/>
<reference evidence="3" key="1">
    <citation type="submission" date="2011-05" db="EMBL/GenBank/DDBJ databases">
        <title>Insights into the evolution of the great apes provided by the gorilla genome.</title>
        <authorList>
            <person name="Scally A."/>
        </authorList>
    </citation>
    <scope>NUCLEOTIDE SEQUENCE [LARGE SCALE GENOMIC DNA]</scope>
</reference>